<keyword evidence="3" id="KW-1185">Reference proteome</keyword>
<accession>A0ABD3BAD2</accession>
<keyword evidence="1" id="KW-0732">Signal</keyword>
<comment type="caution">
    <text evidence="2">The sequence shown here is derived from an EMBL/GenBank/DDBJ whole genome shotgun (WGS) entry which is preliminary data.</text>
</comment>
<organism evidence="2 3">
    <name type="scientific">Castilleja foliolosa</name>
    <dbReference type="NCBI Taxonomy" id="1961234"/>
    <lineage>
        <taxon>Eukaryota</taxon>
        <taxon>Viridiplantae</taxon>
        <taxon>Streptophyta</taxon>
        <taxon>Embryophyta</taxon>
        <taxon>Tracheophyta</taxon>
        <taxon>Spermatophyta</taxon>
        <taxon>Magnoliopsida</taxon>
        <taxon>eudicotyledons</taxon>
        <taxon>Gunneridae</taxon>
        <taxon>Pentapetalae</taxon>
        <taxon>asterids</taxon>
        <taxon>lamiids</taxon>
        <taxon>Lamiales</taxon>
        <taxon>Orobanchaceae</taxon>
        <taxon>Pedicularideae</taxon>
        <taxon>Castillejinae</taxon>
        <taxon>Castilleja</taxon>
    </lineage>
</organism>
<feature type="chain" id="PRO_5044813283" evidence="1">
    <location>
        <begin position="24"/>
        <end position="79"/>
    </location>
</feature>
<feature type="signal peptide" evidence="1">
    <location>
        <begin position="1"/>
        <end position="23"/>
    </location>
</feature>
<evidence type="ECO:0000256" key="1">
    <source>
        <dbReference type="SAM" id="SignalP"/>
    </source>
</evidence>
<evidence type="ECO:0000313" key="2">
    <source>
        <dbReference type="EMBL" id="KAL3614346.1"/>
    </source>
</evidence>
<evidence type="ECO:0000313" key="3">
    <source>
        <dbReference type="Proteomes" id="UP001632038"/>
    </source>
</evidence>
<name>A0ABD3BAD2_9LAMI</name>
<reference evidence="3" key="1">
    <citation type="journal article" date="2024" name="IScience">
        <title>Strigolactones Initiate the Formation of Haustorium-like Structures in Castilleja.</title>
        <authorList>
            <person name="Buerger M."/>
            <person name="Peterson D."/>
            <person name="Chory J."/>
        </authorList>
    </citation>
    <scope>NUCLEOTIDE SEQUENCE [LARGE SCALE GENOMIC DNA]</scope>
</reference>
<dbReference type="AlphaFoldDB" id="A0ABD3BAD2"/>
<sequence length="79" mass="8455">MANASASFLAIIICLILVSGCMGDLCMYALYLTYCDVGSKISCIQPCFAAGLSSSLVNSVCAYQPEKQLHTCCTCFYNC</sequence>
<proteinExistence type="predicted"/>
<dbReference type="Proteomes" id="UP001632038">
    <property type="component" value="Unassembled WGS sequence"/>
</dbReference>
<gene>
    <name evidence="2" type="ORF">CASFOL_042420</name>
</gene>
<protein>
    <submittedName>
        <fullName evidence="2">Uncharacterized protein</fullName>
    </submittedName>
</protein>
<dbReference type="EMBL" id="JAVIJP010000107">
    <property type="protein sequence ID" value="KAL3614346.1"/>
    <property type="molecule type" value="Genomic_DNA"/>
</dbReference>